<feature type="compositionally biased region" description="Basic and acidic residues" evidence="1">
    <location>
        <begin position="112"/>
        <end position="123"/>
    </location>
</feature>
<proteinExistence type="predicted"/>
<dbReference type="EMBL" id="MN739251">
    <property type="protein sequence ID" value="QHS95461.1"/>
    <property type="molecule type" value="Genomic_DNA"/>
</dbReference>
<feature type="region of interest" description="Disordered" evidence="1">
    <location>
        <begin position="1237"/>
        <end position="1306"/>
    </location>
</feature>
<feature type="region of interest" description="Disordered" evidence="1">
    <location>
        <begin position="172"/>
        <end position="282"/>
    </location>
</feature>
<feature type="compositionally biased region" description="Basic and acidic residues" evidence="1">
    <location>
        <begin position="130"/>
        <end position="145"/>
    </location>
</feature>
<name>A0A6C0BUL6_9ZZZZ</name>
<feature type="compositionally biased region" description="Pro residues" evidence="1">
    <location>
        <begin position="1237"/>
        <end position="1258"/>
    </location>
</feature>
<feature type="region of interest" description="Disordered" evidence="1">
    <location>
        <begin position="112"/>
        <end position="145"/>
    </location>
</feature>
<feature type="compositionally biased region" description="Basic residues" evidence="1">
    <location>
        <begin position="1547"/>
        <end position="1563"/>
    </location>
</feature>
<sequence>MSSGSFNKELDLIYKNFYKKLSGGGPPSRTSNLALNVFNRSSGSDQSNEGIDMSEISPILRNRLKQAEYRQAVDLDRVKMLQNFNATPQSKSYQKTVLSLKDIDSKLEQDRKLEKGKRKEEILKKRREKKEKLEQKKRDLEQKALKKNQEEIAKAQKEAAEEQKKILKILQKAASDQEEREEKRLEKEKKEKQKKEKRRKDKDRKRQQEIDNAREDLDDRERRQQLYMEERDKKKGEEKVRRRDEKMRLRTSEREEDSLKSDERARQIRESVISETGKVGSKVDSVQDNMDIGFNRQLDATRSVGDSVSNFRDKYQSDLEKRNRARVEERERQRKIDSERERRIRGEVTSFGERYGRDRDIDLAKRDEYQQQLIGNFEQTRGHMDTVGDRLSGDIESARDMLSQGIDSTRQDIGQFRTDVTDRFDRSRDQLDSVRSDLISDGENTRKLTRDGFKEQGDHLRGMEDRIIDDGNLTRTNMDAMNQGLMAQGRDTQSKIDDQTSRFDKRFDTQDQNMGDFRQMTETEFNKAVLERQKYDAMNDTRSKNMLRKQEELQKSQDKQFKKAEGQRKRYDNEGERRLQDMLAKQRESDSLTKSGFDQQRSQLDSVNKGLLADGNQTRTFMGERFDQQRSQLDSVNKGLLADGDKTRQSMGEGFQRQEQNLIDQTDHLDNRLNEAGEFMSTRFQNLEDQSDRHREEAMEDHNQLIEGFESVDQRFDDQRDLTESVRDRIIEDGSQTRDLVENKYDATDKSLRGIRSSVDTVGENVLENRGLLQTQSDKFDDYRQVYDKNVLSDRRQRGEDTRRMMDQSRDQFVKTQTNIGEVHQSVMDGNVANRSGFTSLNENLGQVNTNINDGFASVEKNRGAMEGRLTNEVLENRRVSESGFETQGNRMDSMREDLLQDNQNTRREIGDNMDRQFGDLTTNMTGRFDSLDGSVGDFRSENQRQFEELRKNQDRHFNFSKKRARLSDKRMAKLQSENTKREEIVRGIMDQILEGTRGNQLAIEDIQRNGNLLVEQINEYQQGVLLIGDQIKKQDITPQLPAIQNLLTDIKRNSDPNSVRSAFEGLNGQLKMIKDKIDEPPVSPPQTPNHQMLQIMDRMLDVERVNNNKKINEIVEHQIEGLIMSGIPNTEGEMLAIEDKVRNIEKTLKESQESTKENLLMIEDAVRNTQNLNQNIHEYVGSEDIGNMFNSVQPVHPRAGRPNGPMRQPRNSLDFEGENQFGSLGFDIGDDDFYQPPAPAMPQPAMPQPAPAMPQPAMPMGEEDVMRREQEEQDRNMGYVDPASGLEAARQDRMARRQTGTLPEEIQSEKQNGSIYTVERLREMGEEALRNPPPPLQRRNGTKRDPRFVKMNFSFAEEDKYWASLEEHPRGPLLDTINGPYTGLDPREVPNLHIYMAKGGDIFKNLPREAKDLWDGMLNMADQEGKSTDIEYKDEKGNKYFEPGIEYPRYFLKLMSSYRYHPTVVQLLAKMNLSSCPESFHPVPYMRKVKQEHGDCYKFHGIINSGDFLKMKDGKEYITKLGFNTMISKIEGSHWYELHNQSGGKTLKKKKRRKKSKTKKQKGGNNKKYTKKGGCSKRKKQKGGKCKTFKKQKGGKYNKTLKKK</sequence>
<feature type="compositionally biased region" description="Basic residues" evidence="1">
    <location>
        <begin position="1569"/>
        <end position="1605"/>
    </location>
</feature>
<feature type="region of interest" description="Disordered" evidence="1">
    <location>
        <begin position="1542"/>
        <end position="1605"/>
    </location>
</feature>
<evidence type="ECO:0000313" key="2">
    <source>
        <dbReference type="EMBL" id="QHS95461.1"/>
    </source>
</evidence>
<reference evidence="2" key="1">
    <citation type="journal article" date="2020" name="Nature">
        <title>Giant virus diversity and host interactions through global metagenomics.</title>
        <authorList>
            <person name="Schulz F."/>
            <person name="Roux S."/>
            <person name="Paez-Espino D."/>
            <person name="Jungbluth S."/>
            <person name="Walsh D.A."/>
            <person name="Denef V.J."/>
            <person name="McMahon K.D."/>
            <person name="Konstantinidis K.T."/>
            <person name="Eloe-Fadrosh E.A."/>
            <person name="Kyrpides N.C."/>
            <person name="Woyke T."/>
        </authorList>
    </citation>
    <scope>NUCLEOTIDE SEQUENCE</scope>
    <source>
        <strain evidence="2">GVMAG-M-3300018428-35</strain>
    </source>
</reference>
<evidence type="ECO:0000256" key="1">
    <source>
        <dbReference type="SAM" id="MobiDB-lite"/>
    </source>
</evidence>
<feature type="compositionally biased region" description="Basic and acidic residues" evidence="1">
    <location>
        <begin position="1265"/>
        <end position="1276"/>
    </location>
</feature>
<accession>A0A6C0BUL6</accession>
<feature type="region of interest" description="Disordered" evidence="1">
    <location>
        <begin position="536"/>
        <end position="577"/>
    </location>
</feature>
<protein>
    <submittedName>
        <fullName evidence="2">Uncharacterized protein</fullName>
    </submittedName>
</protein>
<organism evidence="2">
    <name type="scientific">viral metagenome</name>
    <dbReference type="NCBI Taxonomy" id="1070528"/>
    <lineage>
        <taxon>unclassified sequences</taxon>
        <taxon>metagenomes</taxon>
        <taxon>organismal metagenomes</taxon>
    </lineage>
</organism>
<feature type="compositionally biased region" description="Basic and acidic residues" evidence="1">
    <location>
        <begin position="204"/>
        <end position="269"/>
    </location>
</feature>
<feature type="compositionally biased region" description="Basic and acidic residues" evidence="1">
    <location>
        <begin position="175"/>
        <end position="194"/>
    </location>
</feature>